<accession>X1N0M2</accession>
<dbReference type="EMBL" id="BARV01019821">
    <property type="protein sequence ID" value="GAI20420.1"/>
    <property type="molecule type" value="Genomic_DNA"/>
</dbReference>
<feature type="non-terminal residue" evidence="2">
    <location>
        <position position="1"/>
    </location>
</feature>
<sequence length="48" mass="5799">HKNRLENIEQEDSKVTGKKKDETREKGKFFDRWKQTLTDIFAEKDAEM</sequence>
<proteinExistence type="predicted"/>
<evidence type="ECO:0000313" key="2">
    <source>
        <dbReference type="EMBL" id="GAI20420.1"/>
    </source>
</evidence>
<gene>
    <name evidence="2" type="ORF">S06H3_33237</name>
</gene>
<name>X1N0M2_9ZZZZ</name>
<dbReference type="AlphaFoldDB" id="X1N0M2"/>
<evidence type="ECO:0000256" key="1">
    <source>
        <dbReference type="SAM" id="MobiDB-lite"/>
    </source>
</evidence>
<reference evidence="2" key="1">
    <citation type="journal article" date="2014" name="Front. Microbiol.">
        <title>High frequency of phylogenetically diverse reductive dehalogenase-homologous genes in deep subseafloor sedimentary metagenomes.</title>
        <authorList>
            <person name="Kawai M."/>
            <person name="Futagami T."/>
            <person name="Toyoda A."/>
            <person name="Takaki Y."/>
            <person name="Nishi S."/>
            <person name="Hori S."/>
            <person name="Arai W."/>
            <person name="Tsubouchi T."/>
            <person name="Morono Y."/>
            <person name="Uchiyama I."/>
            <person name="Ito T."/>
            <person name="Fujiyama A."/>
            <person name="Inagaki F."/>
            <person name="Takami H."/>
        </authorList>
    </citation>
    <scope>NUCLEOTIDE SEQUENCE</scope>
    <source>
        <strain evidence="2">Expedition CK06-06</strain>
    </source>
</reference>
<feature type="region of interest" description="Disordered" evidence="1">
    <location>
        <begin position="1"/>
        <end position="25"/>
    </location>
</feature>
<organism evidence="2">
    <name type="scientific">marine sediment metagenome</name>
    <dbReference type="NCBI Taxonomy" id="412755"/>
    <lineage>
        <taxon>unclassified sequences</taxon>
        <taxon>metagenomes</taxon>
        <taxon>ecological metagenomes</taxon>
    </lineage>
</organism>
<comment type="caution">
    <text evidence="2">The sequence shown here is derived from an EMBL/GenBank/DDBJ whole genome shotgun (WGS) entry which is preliminary data.</text>
</comment>
<protein>
    <submittedName>
        <fullName evidence="2">Uncharacterized protein</fullName>
    </submittedName>
</protein>